<sequence>MDSFLQWTQPRIGCYFFLLQKEYFAQDARLIDQKTPKVTPGPLSPPAAPSDLPSTGREPLEPLNFRHPLRRALRTLRHRRSPQDKVPSTSSPSDTPKPSLIVNLNGS</sequence>
<feature type="region of interest" description="Disordered" evidence="1">
    <location>
        <begin position="35"/>
        <end position="107"/>
    </location>
</feature>
<dbReference type="WBParaSite" id="L893_g24585.t1">
    <property type="protein sequence ID" value="L893_g24585.t1"/>
    <property type="gene ID" value="L893_g24585"/>
</dbReference>
<feature type="compositionally biased region" description="Low complexity" evidence="1">
    <location>
        <begin position="84"/>
        <end position="99"/>
    </location>
</feature>
<evidence type="ECO:0000313" key="2">
    <source>
        <dbReference type="Proteomes" id="UP000095287"/>
    </source>
</evidence>
<protein>
    <submittedName>
        <fullName evidence="3">Uncharacterized protein</fullName>
    </submittedName>
</protein>
<dbReference type="Proteomes" id="UP000095287">
    <property type="component" value="Unplaced"/>
</dbReference>
<organism evidence="2 3">
    <name type="scientific">Steinernema glaseri</name>
    <dbReference type="NCBI Taxonomy" id="37863"/>
    <lineage>
        <taxon>Eukaryota</taxon>
        <taxon>Metazoa</taxon>
        <taxon>Ecdysozoa</taxon>
        <taxon>Nematoda</taxon>
        <taxon>Chromadorea</taxon>
        <taxon>Rhabditida</taxon>
        <taxon>Tylenchina</taxon>
        <taxon>Panagrolaimomorpha</taxon>
        <taxon>Strongyloidoidea</taxon>
        <taxon>Steinernematidae</taxon>
        <taxon>Steinernema</taxon>
    </lineage>
</organism>
<reference evidence="3" key="1">
    <citation type="submission" date="2016-11" db="UniProtKB">
        <authorList>
            <consortium name="WormBaseParasite"/>
        </authorList>
    </citation>
    <scope>IDENTIFICATION</scope>
</reference>
<evidence type="ECO:0000313" key="3">
    <source>
        <dbReference type="WBParaSite" id="L893_g24585.t1"/>
    </source>
</evidence>
<accession>A0A1I7ZBS7</accession>
<dbReference type="AlphaFoldDB" id="A0A1I7ZBS7"/>
<evidence type="ECO:0000256" key="1">
    <source>
        <dbReference type="SAM" id="MobiDB-lite"/>
    </source>
</evidence>
<keyword evidence="2" id="KW-1185">Reference proteome</keyword>
<proteinExistence type="predicted"/>
<name>A0A1I7ZBS7_9BILA</name>
<feature type="compositionally biased region" description="Basic residues" evidence="1">
    <location>
        <begin position="67"/>
        <end position="80"/>
    </location>
</feature>